<name>B8G8L4_CHLAD</name>
<dbReference type="InterPro" id="IPR000515">
    <property type="entry name" value="MetI-like"/>
</dbReference>
<dbReference type="GO" id="GO:0015098">
    <property type="term" value="F:molybdate ion transmembrane transporter activity"/>
    <property type="evidence" value="ECO:0007669"/>
    <property type="project" value="UniProtKB-UniRule"/>
</dbReference>
<dbReference type="InterPro" id="IPR035906">
    <property type="entry name" value="MetI-like_sf"/>
</dbReference>
<reference evidence="12" key="1">
    <citation type="submission" date="2008-12" db="EMBL/GenBank/DDBJ databases">
        <title>Complete sequence of Chloroflexus aggregans DSM 9485.</title>
        <authorList>
            <consortium name="US DOE Joint Genome Institute"/>
            <person name="Lucas S."/>
            <person name="Copeland A."/>
            <person name="Lapidus A."/>
            <person name="Glavina del Rio T."/>
            <person name="Dalin E."/>
            <person name="Tice H."/>
            <person name="Pitluck S."/>
            <person name="Foster B."/>
            <person name="Larimer F."/>
            <person name="Land M."/>
            <person name="Hauser L."/>
            <person name="Kyrpides N."/>
            <person name="Mikhailova N."/>
            <person name="Bryant D."/>
            <person name="Richardson P."/>
        </authorList>
    </citation>
    <scope>NUCLEOTIDE SEQUENCE</scope>
    <source>
        <strain evidence="12">DSM 9485</strain>
    </source>
</reference>
<keyword evidence="5 10" id="KW-0500">Molybdenum</keyword>
<feature type="transmembrane region" description="Helical" evidence="9">
    <location>
        <begin position="190"/>
        <end position="209"/>
    </location>
</feature>
<sequence>MNWPAFWLSLQVTAVATFFIWLLGLPIALLLARTKFAGQTIFETLLLLPLILPPSVVGYYLLLVLGKGSPITEWFQIRILFTWPAAVVAAVVVGLPLMIQSSRAALANVDPRLEQAARTLGASEWRILWRITLPLARRGIIAGVVLGGARALGEFGATLMVTGNIPGRTQTLPVAIYDAVQSQRYQDANLMVLVMTVIAYLGLWLVRLLEDNSARPVTGTATVQEEMDATAIAR</sequence>
<dbReference type="AlphaFoldDB" id="B8G8L4"/>
<evidence type="ECO:0000256" key="2">
    <source>
        <dbReference type="ARBA" id="ARBA00007069"/>
    </source>
</evidence>
<dbReference type="InterPro" id="IPR011867">
    <property type="entry name" value="ModB_ABC"/>
</dbReference>
<feature type="domain" description="ABC transmembrane type-1" evidence="11">
    <location>
        <begin position="6"/>
        <end position="206"/>
    </location>
</feature>
<accession>B8G8L4</accession>
<dbReference type="SUPFAM" id="SSF161098">
    <property type="entry name" value="MetI-like"/>
    <property type="match status" value="1"/>
</dbReference>
<dbReference type="Pfam" id="PF00528">
    <property type="entry name" value="BPD_transp_1"/>
    <property type="match status" value="1"/>
</dbReference>
<dbReference type="GO" id="GO:0005886">
    <property type="term" value="C:plasma membrane"/>
    <property type="evidence" value="ECO:0007669"/>
    <property type="project" value="UniProtKB-SubCell"/>
</dbReference>
<dbReference type="NCBIfam" id="TIGR02141">
    <property type="entry name" value="modB_ABC"/>
    <property type="match status" value="1"/>
</dbReference>
<comment type="caution">
    <text evidence="10">Lacks conserved residue(s) required for the propagation of feature annotation.</text>
</comment>
<comment type="function">
    <text evidence="10">Part of the binding-protein-dependent transport system for molybdenum; probably responsible for the translocation of the substrate across the membrane.</text>
</comment>
<evidence type="ECO:0000256" key="6">
    <source>
        <dbReference type="ARBA" id="ARBA00022692"/>
    </source>
</evidence>
<dbReference type="STRING" id="326427.Cagg_1369"/>
<evidence type="ECO:0000256" key="9">
    <source>
        <dbReference type="RuleBase" id="RU363032"/>
    </source>
</evidence>
<evidence type="ECO:0000256" key="3">
    <source>
        <dbReference type="ARBA" id="ARBA00022448"/>
    </source>
</evidence>
<dbReference type="HOGENOM" id="CLU_016047_14_3_0"/>
<keyword evidence="3 9" id="KW-0813">Transport</keyword>
<dbReference type="InterPro" id="IPR049783">
    <property type="entry name" value="ABC_perm_TupB-like"/>
</dbReference>
<dbReference type="PROSITE" id="PS50928">
    <property type="entry name" value="ABC_TM1"/>
    <property type="match status" value="1"/>
</dbReference>
<evidence type="ECO:0000313" key="12">
    <source>
        <dbReference type="EMBL" id="ACL24276.1"/>
    </source>
</evidence>
<comment type="subcellular location">
    <subcellularLocation>
        <location evidence="1 9">Cell membrane</location>
        <topology evidence="1 9">Multi-pass membrane protein</topology>
    </subcellularLocation>
</comment>
<evidence type="ECO:0000313" key="13">
    <source>
        <dbReference type="Proteomes" id="UP000002508"/>
    </source>
</evidence>
<keyword evidence="6 9" id="KW-0812">Transmembrane</keyword>
<dbReference type="eggNOG" id="COG4149">
    <property type="taxonomic scope" value="Bacteria"/>
</dbReference>
<dbReference type="Proteomes" id="UP000002508">
    <property type="component" value="Chromosome"/>
</dbReference>
<dbReference type="EMBL" id="CP001337">
    <property type="protein sequence ID" value="ACL24276.1"/>
    <property type="molecule type" value="Genomic_DNA"/>
</dbReference>
<keyword evidence="8 9" id="KW-0472">Membrane</keyword>
<protein>
    <recommendedName>
        <fullName evidence="10">Molybdenum transport system permease</fullName>
    </recommendedName>
</protein>
<feature type="transmembrane region" description="Helical" evidence="9">
    <location>
        <begin position="77"/>
        <end position="99"/>
    </location>
</feature>
<evidence type="ECO:0000256" key="8">
    <source>
        <dbReference type="ARBA" id="ARBA00023136"/>
    </source>
</evidence>
<evidence type="ECO:0000256" key="1">
    <source>
        <dbReference type="ARBA" id="ARBA00004651"/>
    </source>
</evidence>
<feature type="transmembrane region" description="Helical" evidence="9">
    <location>
        <begin position="6"/>
        <end position="32"/>
    </location>
</feature>
<dbReference type="KEGG" id="cag:Cagg_1369"/>
<dbReference type="RefSeq" id="WP_012616640.1">
    <property type="nucleotide sequence ID" value="NC_011831.1"/>
</dbReference>
<evidence type="ECO:0000256" key="5">
    <source>
        <dbReference type="ARBA" id="ARBA00022505"/>
    </source>
</evidence>
<dbReference type="PANTHER" id="PTHR30183">
    <property type="entry name" value="MOLYBDENUM TRANSPORT SYSTEM PERMEASE PROTEIN MODB"/>
    <property type="match status" value="1"/>
</dbReference>
<evidence type="ECO:0000256" key="7">
    <source>
        <dbReference type="ARBA" id="ARBA00022989"/>
    </source>
</evidence>
<dbReference type="PANTHER" id="PTHR30183:SF3">
    <property type="entry name" value="MOLYBDENUM TRANSPORT SYSTEM PERMEASE PROTEIN MODB"/>
    <property type="match status" value="1"/>
</dbReference>
<gene>
    <name evidence="12" type="ordered locus">Cagg_1369</name>
</gene>
<evidence type="ECO:0000259" key="11">
    <source>
        <dbReference type="PROSITE" id="PS50928"/>
    </source>
</evidence>
<feature type="transmembrane region" description="Helical" evidence="9">
    <location>
        <begin position="44"/>
        <end position="65"/>
    </location>
</feature>
<evidence type="ECO:0000256" key="4">
    <source>
        <dbReference type="ARBA" id="ARBA00022475"/>
    </source>
</evidence>
<evidence type="ECO:0000256" key="10">
    <source>
        <dbReference type="RuleBase" id="RU365097"/>
    </source>
</evidence>
<dbReference type="NCBIfam" id="NF038017">
    <property type="entry name" value="ABC_perm1"/>
    <property type="match status" value="1"/>
</dbReference>
<keyword evidence="13" id="KW-1185">Reference proteome</keyword>
<keyword evidence="4 10" id="KW-1003">Cell membrane</keyword>
<proteinExistence type="inferred from homology"/>
<comment type="similarity">
    <text evidence="2 10">Belongs to the binding-protein-dependent transport system permease family. CysTW subfamily.</text>
</comment>
<keyword evidence="7 9" id="KW-1133">Transmembrane helix</keyword>
<dbReference type="CDD" id="cd06261">
    <property type="entry name" value="TM_PBP2"/>
    <property type="match status" value="1"/>
</dbReference>
<dbReference type="Gene3D" id="1.10.3720.10">
    <property type="entry name" value="MetI-like"/>
    <property type="match status" value="1"/>
</dbReference>
<organism evidence="12 13">
    <name type="scientific">Chloroflexus aggregans (strain MD-66 / DSM 9485)</name>
    <dbReference type="NCBI Taxonomy" id="326427"/>
    <lineage>
        <taxon>Bacteria</taxon>
        <taxon>Bacillati</taxon>
        <taxon>Chloroflexota</taxon>
        <taxon>Chloroflexia</taxon>
        <taxon>Chloroflexales</taxon>
        <taxon>Chloroflexineae</taxon>
        <taxon>Chloroflexaceae</taxon>
        <taxon>Chloroflexus</taxon>
    </lineage>
</organism>
<dbReference type="OrthoDB" id="9795403at2"/>